<evidence type="ECO:0000256" key="6">
    <source>
        <dbReference type="ARBA" id="ARBA00023136"/>
    </source>
</evidence>
<evidence type="ECO:0000256" key="5">
    <source>
        <dbReference type="ARBA" id="ARBA00022989"/>
    </source>
</evidence>
<keyword evidence="5 8" id="KW-1133">Transmembrane helix</keyword>
<keyword evidence="3 8" id="KW-0812">Transmembrane</keyword>
<evidence type="ECO:0000313" key="11">
    <source>
        <dbReference type="Proteomes" id="UP000604046"/>
    </source>
</evidence>
<organism evidence="10 11">
    <name type="scientific">Symbiodinium natans</name>
    <dbReference type="NCBI Taxonomy" id="878477"/>
    <lineage>
        <taxon>Eukaryota</taxon>
        <taxon>Sar</taxon>
        <taxon>Alveolata</taxon>
        <taxon>Dinophyceae</taxon>
        <taxon>Suessiales</taxon>
        <taxon>Symbiodiniaceae</taxon>
        <taxon>Symbiodinium</taxon>
    </lineage>
</organism>
<evidence type="ECO:0000256" key="8">
    <source>
        <dbReference type="SAM" id="Phobius"/>
    </source>
</evidence>
<evidence type="ECO:0000313" key="10">
    <source>
        <dbReference type="EMBL" id="CAE7563614.1"/>
    </source>
</evidence>
<feature type="region of interest" description="Disordered" evidence="7">
    <location>
        <begin position="407"/>
        <end position="428"/>
    </location>
</feature>
<reference evidence="10" key="1">
    <citation type="submission" date="2021-02" db="EMBL/GenBank/DDBJ databases">
        <authorList>
            <person name="Dougan E. K."/>
            <person name="Rhodes N."/>
            <person name="Thang M."/>
            <person name="Chan C."/>
        </authorList>
    </citation>
    <scope>NUCLEOTIDE SEQUENCE</scope>
</reference>
<dbReference type="GO" id="GO:0005886">
    <property type="term" value="C:plasma membrane"/>
    <property type="evidence" value="ECO:0007669"/>
    <property type="project" value="TreeGrafter"/>
</dbReference>
<feature type="transmembrane region" description="Helical" evidence="8">
    <location>
        <begin position="162"/>
        <end position="186"/>
    </location>
</feature>
<feature type="transmembrane region" description="Helical" evidence="8">
    <location>
        <begin position="576"/>
        <end position="598"/>
    </location>
</feature>
<proteinExistence type="predicted"/>
<evidence type="ECO:0000256" key="7">
    <source>
        <dbReference type="SAM" id="MobiDB-lite"/>
    </source>
</evidence>
<name>A0A812U4X2_9DINO</name>
<dbReference type="GO" id="GO:0055085">
    <property type="term" value="P:transmembrane transport"/>
    <property type="evidence" value="ECO:0007669"/>
    <property type="project" value="InterPro"/>
</dbReference>
<dbReference type="EMBL" id="CAJNDS010002679">
    <property type="protein sequence ID" value="CAE7563614.1"/>
    <property type="molecule type" value="Genomic_DNA"/>
</dbReference>
<evidence type="ECO:0000256" key="3">
    <source>
        <dbReference type="ARBA" id="ARBA00022692"/>
    </source>
</evidence>
<gene>
    <name evidence="10" type="primary">SAC1</name>
    <name evidence="10" type="ORF">SNAT2548_LOCUS31875</name>
</gene>
<feature type="transmembrane region" description="Helical" evidence="8">
    <location>
        <begin position="93"/>
        <end position="117"/>
    </location>
</feature>
<accession>A0A812U4X2</accession>
<comment type="caution">
    <text evidence="10">The sequence shown here is derived from an EMBL/GenBank/DDBJ whole genome shotgun (WGS) entry which is preliminary data.</text>
</comment>
<dbReference type="InterPro" id="IPR051679">
    <property type="entry name" value="DASS-Related_Transporters"/>
</dbReference>
<keyword evidence="11" id="KW-1185">Reference proteome</keyword>
<keyword evidence="2" id="KW-0813">Transport</keyword>
<keyword evidence="6 8" id="KW-0472">Membrane</keyword>
<evidence type="ECO:0000256" key="2">
    <source>
        <dbReference type="ARBA" id="ARBA00022448"/>
    </source>
</evidence>
<feature type="domain" description="Citrate transporter-like" evidence="9">
    <location>
        <begin position="84"/>
        <end position="619"/>
    </location>
</feature>
<feature type="transmembrane region" description="Helical" evidence="8">
    <location>
        <begin position="626"/>
        <end position="649"/>
    </location>
</feature>
<dbReference type="Proteomes" id="UP000604046">
    <property type="component" value="Unassembled WGS sequence"/>
</dbReference>
<keyword evidence="4" id="KW-0677">Repeat</keyword>
<feature type="transmembrane region" description="Helical" evidence="8">
    <location>
        <begin position="661"/>
        <end position="683"/>
    </location>
</feature>
<dbReference type="PANTHER" id="PTHR43652">
    <property type="entry name" value="BASIC AMINO ACID ANTIPORTER YFCC-RELATED"/>
    <property type="match status" value="1"/>
</dbReference>
<sequence>MPVEPVRSFRSGRSYLTETCSPQVVVLCVLSACFSLMVGFWAEDEPDLRRIFEVCTGTGRTRTCHSNPWTALFVGNVLLAATAMMMQGYRPHFVFLGVVTLFGTCGIISTNQALAGFSSPGNIAFQAVLVLVGGIQDSGVLDHIFSRLLGTEQKNLRALIRAQLVTAFLAAFVQQMTVVVAAAPALQRWAPQAGFTSREILLPTASVAGMSQNFMIVTSTVALTIYQTMPEAELQMLDPALGCIVLTALTCVYCTLATKPLLGSATVGPPSKIEQLRHQCSNRYYLSFEVAKGSFLIGSTVAQAGLISQPGVILVDTDFEMDKKMEAGNFLHFAATAAGVAQIRNRSPGLMMKGVDPLAVLGAQRHRRRLFEVGIAPGSALVGCKLPISLNQATCIAARRPQASMTMASPYPQRRPFRSPGDSGDSPNADISSIELGEFRESLCAGDILLVEAFLEFADLPEVERNFSFVAVVPESAPPRHGRRVDQGRGWLGLLLLAFVIVCSVLNFCDLVFLGLSAVGLCILLNIVHREAVLQRLNLPIFLTIAGGLGVGQAIKESGLGNAWAKLVISAGRHAALGHPLGILVALSFITSLLANLMSHTATAALMAPIAMRVCTSEGMNLKTTALVLVFSANAAFAMPFATASNIMIKGLGPYDFLDYLRFGLPLQLMCLLAIPALCAWQFGLSDPDAIQT</sequence>
<feature type="transmembrane region" description="Helical" evidence="8">
    <location>
        <begin position="494"/>
        <end position="527"/>
    </location>
</feature>
<evidence type="ECO:0000256" key="4">
    <source>
        <dbReference type="ARBA" id="ARBA00022737"/>
    </source>
</evidence>
<feature type="transmembrane region" description="Helical" evidence="8">
    <location>
        <begin position="20"/>
        <end position="42"/>
    </location>
</feature>
<dbReference type="AlphaFoldDB" id="A0A812U4X2"/>
<dbReference type="PANTHER" id="PTHR43652:SF2">
    <property type="entry name" value="BASIC AMINO ACID ANTIPORTER YFCC-RELATED"/>
    <property type="match status" value="1"/>
</dbReference>
<feature type="transmembrane region" description="Helical" evidence="8">
    <location>
        <begin position="69"/>
        <end position="86"/>
    </location>
</feature>
<evidence type="ECO:0000256" key="1">
    <source>
        <dbReference type="ARBA" id="ARBA00004141"/>
    </source>
</evidence>
<feature type="transmembrane region" description="Helical" evidence="8">
    <location>
        <begin position="206"/>
        <end position="226"/>
    </location>
</feature>
<dbReference type="InterPro" id="IPR004680">
    <property type="entry name" value="Cit_transptr-like_dom"/>
</dbReference>
<dbReference type="Pfam" id="PF03600">
    <property type="entry name" value="CitMHS"/>
    <property type="match status" value="1"/>
</dbReference>
<evidence type="ECO:0000259" key="9">
    <source>
        <dbReference type="Pfam" id="PF03600"/>
    </source>
</evidence>
<comment type="subcellular location">
    <subcellularLocation>
        <location evidence="1">Membrane</location>
        <topology evidence="1">Multi-pass membrane protein</topology>
    </subcellularLocation>
</comment>
<protein>
    <submittedName>
        <fullName evidence="10">SAC1 protein</fullName>
    </submittedName>
</protein>
<dbReference type="OrthoDB" id="413179at2759"/>
<feature type="transmembrane region" description="Helical" evidence="8">
    <location>
        <begin position="539"/>
        <end position="555"/>
    </location>
</feature>
<dbReference type="PROSITE" id="PS51257">
    <property type="entry name" value="PROKAR_LIPOPROTEIN"/>
    <property type="match status" value="1"/>
</dbReference>